<evidence type="ECO:0000256" key="2">
    <source>
        <dbReference type="ARBA" id="ARBA00022692"/>
    </source>
</evidence>
<dbReference type="EMBL" id="JAATJV010195147">
    <property type="protein sequence ID" value="MBZ3872952.1"/>
    <property type="molecule type" value="Genomic_DNA"/>
</dbReference>
<proteinExistence type="predicted"/>
<comment type="subcellular location">
    <subcellularLocation>
        <location evidence="1">Membrane</location>
        <topology evidence="1">Multi-pass membrane protein</topology>
    </subcellularLocation>
</comment>
<feature type="transmembrane region" description="Helical" evidence="6">
    <location>
        <begin position="195"/>
        <end position="212"/>
    </location>
</feature>
<evidence type="ECO:0000256" key="4">
    <source>
        <dbReference type="ARBA" id="ARBA00023136"/>
    </source>
</evidence>
<sequence>MDINIQMTKYTVWANFFLVELFSQSQHPSPLCVVIFLVFLMTLSGNAILILLIHSNAKLHTPMYFFIIQLSLMNMMYISITVPKILLDQVPSVSTMFVPECGMHVFVYLTLGVLEYVFLAVMAYDQYVIICHVLHYPVHMNRRVCLLLASGCWFLGPIQGFIFAPITMNLPIFRSRKIKNFCEVPAVMKLSYLDTSLYEVFMYFCCVLMLSFL</sequence>
<feature type="domain" description="G-protein coupled receptors family 1 profile" evidence="7">
    <location>
        <begin position="45"/>
        <end position="213"/>
    </location>
</feature>
<dbReference type="AlphaFoldDB" id="A0AA41MJN3"/>
<keyword evidence="5 8" id="KW-0675">Receptor</keyword>
<evidence type="ECO:0000256" key="6">
    <source>
        <dbReference type="SAM" id="Phobius"/>
    </source>
</evidence>
<feature type="transmembrane region" description="Helical" evidence="6">
    <location>
        <begin position="28"/>
        <end position="52"/>
    </location>
</feature>
<keyword evidence="2 6" id="KW-0812">Transmembrane</keyword>
<dbReference type="SUPFAM" id="SSF81321">
    <property type="entry name" value="Family A G protein-coupled receptor-like"/>
    <property type="match status" value="1"/>
</dbReference>
<dbReference type="GO" id="GO:0004930">
    <property type="term" value="F:G protein-coupled receptor activity"/>
    <property type="evidence" value="ECO:0007669"/>
    <property type="project" value="InterPro"/>
</dbReference>
<evidence type="ECO:0000256" key="3">
    <source>
        <dbReference type="ARBA" id="ARBA00022989"/>
    </source>
</evidence>
<keyword evidence="3 6" id="KW-1133">Transmembrane helix</keyword>
<reference evidence="8" key="1">
    <citation type="submission" date="2020-03" db="EMBL/GenBank/DDBJ databases">
        <title>Studies in the Genomics of Life Span.</title>
        <authorList>
            <person name="Glass D."/>
        </authorList>
    </citation>
    <scope>NUCLEOTIDE SEQUENCE</scope>
    <source>
        <strain evidence="8">SUZIE</strain>
        <tissue evidence="8">Muscle</tissue>
    </source>
</reference>
<name>A0AA41MJN3_SCICA</name>
<dbReference type="Gene3D" id="1.20.1070.10">
    <property type="entry name" value="Rhodopsin 7-helix transmembrane proteins"/>
    <property type="match status" value="1"/>
</dbReference>
<comment type="caution">
    <text evidence="8">The sequence shown here is derived from an EMBL/GenBank/DDBJ whole genome shotgun (WGS) entry which is preliminary data.</text>
</comment>
<feature type="transmembrane region" description="Helical" evidence="6">
    <location>
        <begin position="64"/>
        <end position="85"/>
    </location>
</feature>
<dbReference type="PROSITE" id="PS50262">
    <property type="entry name" value="G_PROTEIN_RECEP_F1_2"/>
    <property type="match status" value="1"/>
</dbReference>
<keyword evidence="4 6" id="KW-0472">Membrane</keyword>
<gene>
    <name evidence="8" type="ORF">SUZIE_120510</name>
</gene>
<evidence type="ECO:0000313" key="9">
    <source>
        <dbReference type="Proteomes" id="UP001166674"/>
    </source>
</evidence>
<accession>A0AA41MJN3</accession>
<feature type="transmembrane region" description="Helical" evidence="6">
    <location>
        <begin position="105"/>
        <end position="124"/>
    </location>
</feature>
<evidence type="ECO:0000256" key="5">
    <source>
        <dbReference type="ARBA" id="ARBA00023170"/>
    </source>
</evidence>
<protein>
    <submittedName>
        <fullName evidence="8">Olfactory receptor 2T4</fullName>
    </submittedName>
</protein>
<evidence type="ECO:0000313" key="8">
    <source>
        <dbReference type="EMBL" id="MBZ3872952.1"/>
    </source>
</evidence>
<organism evidence="8 9">
    <name type="scientific">Sciurus carolinensis</name>
    <name type="common">Eastern gray squirrel</name>
    <dbReference type="NCBI Taxonomy" id="30640"/>
    <lineage>
        <taxon>Eukaryota</taxon>
        <taxon>Metazoa</taxon>
        <taxon>Chordata</taxon>
        <taxon>Craniata</taxon>
        <taxon>Vertebrata</taxon>
        <taxon>Euteleostomi</taxon>
        <taxon>Mammalia</taxon>
        <taxon>Eutheria</taxon>
        <taxon>Euarchontoglires</taxon>
        <taxon>Glires</taxon>
        <taxon>Rodentia</taxon>
        <taxon>Sciuromorpha</taxon>
        <taxon>Sciuridae</taxon>
        <taxon>Sciurinae</taxon>
        <taxon>Sciurini</taxon>
        <taxon>Sciurus</taxon>
    </lineage>
</organism>
<dbReference type="InterPro" id="IPR000276">
    <property type="entry name" value="GPCR_Rhodpsn"/>
</dbReference>
<dbReference type="Pfam" id="PF00001">
    <property type="entry name" value="7tm_1"/>
    <property type="match status" value="1"/>
</dbReference>
<evidence type="ECO:0000259" key="7">
    <source>
        <dbReference type="PROSITE" id="PS50262"/>
    </source>
</evidence>
<dbReference type="Proteomes" id="UP001166674">
    <property type="component" value="Unassembled WGS sequence"/>
</dbReference>
<dbReference type="PANTHER" id="PTHR26453">
    <property type="entry name" value="OLFACTORY RECEPTOR"/>
    <property type="match status" value="1"/>
</dbReference>
<dbReference type="InterPro" id="IPR017452">
    <property type="entry name" value="GPCR_Rhodpsn_7TM"/>
</dbReference>
<feature type="transmembrane region" description="Helical" evidence="6">
    <location>
        <begin position="144"/>
        <end position="166"/>
    </location>
</feature>
<evidence type="ECO:0000256" key="1">
    <source>
        <dbReference type="ARBA" id="ARBA00004141"/>
    </source>
</evidence>
<keyword evidence="9" id="KW-1185">Reference proteome</keyword>
<dbReference type="GO" id="GO:0016020">
    <property type="term" value="C:membrane"/>
    <property type="evidence" value="ECO:0007669"/>
    <property type="project" value="UniProtKB-SubCell"/>
</dbReference>
<dbReference type="PRINTS" id="PR00237">
    <property type="entry name" value="GPCRRHODOPSN"/>
</dbReference>